<dbReference type="AlphaFoldDB" id="A0A4V2RD14"/>
<evidence type="ECO:0000259" key="2">
    <source>
        <dbReference type="Pfam" id="PF13482"/>
    </source>
</evidence>
<dbReference type="Pfam" id="PF13482">
    <property type="entry name" value="RNase_H_2"/>
    <property type="match status" value="1"/>
</dbReference>
<sequence>MSLKKKLNRLKPHLTGGQKPFPAESAASPLPVIPEEIPYSDIWEQESVKPYFFDGNYCLVREVTYPLMHKHGKYRFADAAEAVARWNEAGTSHPLSAAGHKPGDLFFFDTETTGLGGGAGNTIFLLGHARLTADRVVLTQHILPQPGAEVALYQSFLASVDYTTLVTYNGKAFDWPQVKTRHTLVRDHVPKLPAFGHFDLFHGARRLWKHKIDRMKLSAVEKEILGFERKDDIPGYLAPMIYFDFLERKNPEGLLGVIKHNELDILSLITLYAHLSFQLLGEDRARTSKEAFEVGRWFSYLGEREKAKELFQDIAEAKDSESIAAKHALAYEFKRVKDWKKAVPLWESSATAGEPIKRVEACIELAKYHEHHSKDYGTAAHYCEKAISLLNSMENGKKNGRVTADLDKRINRIMSKQVKREHISDGMIANQEVKSHVD</sequence>
<dbReference type="PANTHER" id="PTHR38462:SF1">
    <property type="entry name" value="YPRB RIBONUCLEASE H-LIKE DOMAIN-CONTAINING PROTEIN"/>
    <property type="match status" value="1"/>
</dbReference>
<dbReference type="InterPro" id="IPR012337">
    <property type="entry name" value="RNaseH-like_sf"/>
</dbReference>
<dbReference type="SUPFAM" id="SSF53098">
    <property type="entry name" value="Ribonuclease H-like"/>
    <property type="match status" value="1"/>
</dbReference>
<dbReference type="InterPro" id="IPR011990">
    <property type="entry name" value="TPR-like_helical_dom_sf"/>
</dbReference>
<dbReference type="InterPro" id="IPR038720">
    <property type="entry name" value="YprB_RNase_H-like_dom"/>
</dbReference>
<evidence type="ECO:0000313" key="4">
    <source>
        <dbReference type="Proteomes" id="UP000295689"/>
    </source>
</evidence>
<proteinExistence type="predicted"/>
<gene>
    <name evidence="3" type="ORF">EV146_109248</name>
</gene>
<feature type="region of interest" description="Disordered" evidence="1">
    <location>
        <begin position="1"/>
        <end position="27"/>
    </location>
</feature>
<dbReference type="RefSeq" id="WP_132009034.1">
    <property type="nucleotide sequence ID" value="NZ_JABUHM010000008.1"/>
</dbReference>
<dbReference type="SUPFAM" id="SSF81901">
    <property type="entry name" value="HCP-like"/>
    <property type="match status" value="1"/>
</dbReference>
<dbReference type="PANTHER" id="PTHR38462">
    <property type="entry name" value="EXONUCLEASE-LIKE PROTEIN"/>
    <property type="match status" value="1"/>
</dbReference>
<organism evidence="3 4">
    <name type="scientific">Mesobacillus foraminis</name>
    <dbReference type="NCBI Taxonomy" id="279826"/>
    <lineage>
        <taxon>Bacteria</taxon>
        <taxon>Bacillati</taxon>
        <taxon>Bacillota</taxon>
        <taxon>Bacilli</taxon>
        <taxon>Bacillales</taxon>
        <taxon>Bacillaceae</taxon>
        <taxon>Mesobacillus</taxon>
    </lineage>
</organism>
<dbReference type="Gene3D" id="1.25.40.10">
    <property type="entry name" value="Tetratricopeptide repeat domain"/>
    <property type="match status" value="1"/>
</dbReference>
<reference evidence="3 4" key="1">
    <citation type="journal article" date="2015" name="Stand. Genomic Sci.">
        <title>Genomic Encyclopedia of Bacterial and Archaeal Type Strains, Phase III: the genomes of soil and plant-associated and newly described type strains.</title>
        <authorList>
            <person name="Whitman W.B."/>
            <person name="Woyke T."/>
            <person name="Klenk H.P."/>
            <person name="Zhou Y."/>
            <person name="Lilburn T.G."/>
            <person name="Beck B.J."/>
            <person name="De Vos P."/>
            <person name="Vandamme P."/>
            <person name="Eisen J.A."/>
            <person name="Garrity G."/>
            <person name="Hugenholtz P."/>
            <person name="Kyrpides N.C."/>
        </authorList>
    </citation>
    <scope>NUCLEOTIDE SEQUENCE [LARGE SCALE GENOMIC DNA]</scope>
    <source>
        <strain evidence="3 4">CV53</strain>
    </source>
</reference>
<keyword evidence="4" id="KW-1185">Reference proteome</keyword>
<evidence type="ECO:0000256" key="1">
    <source>
        <dbReference type="SAM" id="MobiDB-lite"/>
    </source>
</evidence>
<feature type="compositionally biased region" description="Basic residues" evidence="1">
    <location>
        <begin position="1"/>
        <end position="12"/>
    </location>
</feature>
<dbReference type="Proteomes" id="UP000295689">
    <property type="component" value="Unassembled WGS sequence"/>
</dbReference>
<name>A0A4V2RD14_9BACI</name>
<protein>
    <recommendedName>
        <fullName evidence="2">YprB ribonuclease H-like domain-containing protein</fullName>
    </recommendedName>
</protein>
<feature type="domain" description="YprB ribonuclease H-like" evidence="2">
    <location>
        <begin position="107"/>
        <end position="275"/>
    </location>
</feature>
<evidence type="ECO:0000313" key="3">
    <source>
        <dbReference type="EMBL" id="TCN23090.1"/>
    </source>
</evidence>
<accession>A0A4V2RD14</accession>
<dbReference type="EMBL" id="SLVV01000009">
    <property type="protein sequence ID" value="TCN23090.1"/>
    <property type="molecule type" value="Genomic_DNA"/>
</dbReference>
<comment type="caution">
    <text evidence="3">The sequence shown here is derived from an EMBL/GenBank/DDBJ whole genome shotgun (WGS) entry which is preliminary data.</text>
</comment>